<sequence length="860" mass="97557">PGGRTLGEQWKEKLNAMSREEFFKYRREAIIEVDRTEARRARRENNIVGGHPVSRGSAKLRWLVEKGFVSPIGKVIDLGCGRGGWSYYAATLKKVQEVRGYTKGGAGHEEPMLMQSYGRNLVSLKSGVDVFYKPSEPSDTLFCDIGESSPSPEVEEQRTLRVLEMTSDWLHRGPREFCIKVLCPYMPKVIEKMEVLQRRFGGGLVRLPLSRNSNHEMYWVGGVAPNIMHAPHKTDQCSWGGWIKQTGVGHAMRKMGTKEVERAPSESSQRSQISGKLGKEYGDGEKNTNKHGRMTTTTHTERGTTMEVMKGNQLDQLARWRMELRGSSQNHGTRFTTGPPWQRRTPLLWVSRESSRKGGHKSSRTPLGVLNHGCDDRLAVDFVLGNEQNLHAQKKFKAKVNKPSGPGAMLGDQSTVGDVPRRSQLGSEIHGNRYDEREPQLRQRDSQVDFTGLGKEREEDGRILGSAKGKQSYSGHMWLGARFLEFEGSRVSKRRSLDESARTHMEELRGKDSKTCDTSYKISPQFTVEKCTRMTPPDGTLGLQELNLKMNPSSSTPKTVNTACSLEPKWNRLTGTKWSRSRDLQQKERPQWTGYQEKIKGGVDRWSLMPLTLSRTLLSSSSGRWRLRGSLDHNTWNSYLEKPRQLSGPGSLRMERRERPGWRSAEMTVSSSRWMTDSPQPSTSSTQCQRSEKTSRNGSLRMAGTTGSKFPSALTIFRRLRRKDGRSIVVPCRGQDELIGISRISHRARSNLKNKAVCAPAYADMWVYLYNHRRDLHIMAHAMCSKGPEKGVPPDERTLPIHSKGEWQTTEDMLQVWEQSLDRRKRMDEGQNTIARRTTFHTKERERTSGAEAKLEQGPE</sequence>
<evidence type="ECO:0000259" key="9">
    <source>
        <dbReference type="PROSITE" id="PS51591"/>
    </source>
</evidence>
<dbReference type="GO" id="GO:0003968">
    <property type="term" value="F:RNA-directed RNA polymerase activity"/>
    <property type="evidence" value="ECO:0007669"/>
    <property type="project" value="UniProtKB-KW"/>
</dbReference>
<feature type="region of interest" description="Disordered" evidence="8">
    <location>
        <begin position="641"/>
        <end position="707"/>
    </location>
</feature>
<evidence type="ECO:0000256" key="7">
    <source>
        <dbReference type="ARBA" id="ARBA00022884"/>
    </source>
</evidence>
<evidence type="ECO:0000256" key="3">
    <source>
        <dbReference type="ARBA" id="ARBA00022562"/>
    </source>
</evidence>
<feature type="domain" description="MRNA cap 0-1 NS5-type MT" evidence="9">
    <location>
        <begin position="1"/>
        <end position="263"/>
    </location>
</feature>
<dbReference type="PROSITE" id="PS51591">
    <property type="entry name" value="RNA_CAP01_NS5_MT"/>
    <property type="match status" value="1"/>
</dbReference>
<keyword evidence="6" id="KW-0547">Nucleotide-binding</keyword>
<feature type="compositionally biased region" description="Low complexity" evidence="8">
    <location>
        <begin position="678"/>
        <end position="687"/>
    </location>
</feature>
<dbReference type="EMBL" id="AY167443">
    <property type="protein sequence ID" value="AAN77513.1"/>
    <property type="molecule type" value="Genomic_RNA"/>
</dbReference>
<dbReference type="InterPro" id="IPR046811">
    <property type="entry name" value="Flavi_NS5_thumb"/>
</dbReference>
<dbReference type="Gene3D" id="3.40.50.150">
    <property type="entry name" value="Vaccinia Virus protein VP39"/>
    <property type="match status" value="1"/>
</dbReference>
<dbReference type="InterPro" id="IPR043502">
    <property type="entry name" value="DNA/RNA_pol_sf"/>
</dbReference>
<accession>Q8B486</accession>
<keyword evidence="7" id="KW-0694">RNA-binding</keyword>
<evidence type="ECO:0000256" key="5">
    <source>
        <dbReference type="ARBA" id="ARBA00022695"/>
    </source>
</evidence>
<dbReference type="SMR" id="Q8B486"/>
<evidence type="ECO:0000313" key="10">
    <source>
        <dbReference type="EMBL" id="AAN77513.1"/>
    </source>
</evidence>
<evidence type="ECO:0000256" key="4">
    <source>
        <dbReference type="ARBA" id="ARBA00022679"/>
    </source>
</evidence>
<dbReference type="GO" id="GO:0042025">
    <property type="term" value="C:host cell nucleus"/>
    <property type="evidence" value="ECO:0007669"/>
    <property type="project" value="UniProtKB-SubCell"/>
</dbReference>
<feature type="compositionally biased region" description="Basic and acidic residues" evidence="8">
    <location>
        <begin position="430"/>
        <end position="447"/>
    </location>
</feature>
<evidence type="ECO:0000256" key="1">
    <source>
        <dbReference type="ARBA" id="ARBA00004147"/>
    </source>
</evidence>
<dbReference type="InterPro" id="IPR002877">
    <property type="entry name" value="RNA_MeTrfase_FtsJ_dom"/>
</dbReference>
<reference evidence="10" key="1">
    <citation type="submission" date="2002-10" db="EMBL/GenBank/DDBJ databases">
        <title>Detection of RNA polymerase motifs in the NS5 protein of Brazilian Flavivirus.</title>
        <authorList>
            <person name="Baleotti F.G."/>
            <person name="Moreli M.L."/>
            <person name="Figueiredo L.T.M."/>
        </authorList>
    </citation>
    <scope>NUCLEOTIDE SEQUENCE</scope>
    <source>
        <strain evidence="10">BeH 355964</strain>
    </source>
</reference>
<proteinExistence type="predicted"/>
<keyword evidence="3" id="KW-1048">Host nucleus</keyword>
<feature type="compositionally biased region" description="Polar residues" evidence="8">
    <location>
        <begin position="265"/>
        <end position="274"/>
    </location>
</feature>
<feature type="region of interest" description="Disordered" evidence="8">
    <location>
        <begin position="824"/>
        <end position="860"/>
    </location>
</feature>
<keyword evidence="2" id="KW-0696">RNA-directed RNA polymerase</keyword>
<keyword evidence="6" id="KW-0378">Hydrolase</keyword>
<dbReference type="GO" id="GO:0003723">
    <property type="term" value="F:RNA binding"/>
    <property type="evidence" value="ECO:0007669"/>
    <property type="project" value="UniProtKB-KW"/>
</dbReference>
<feature type="compositionally biased region" description="Polar residues" evidence="8">
    <location>
        <begin position="667"/>
        <end position="677"/>
    </location>
</feature>
<feature type="compositionally biased region" description="Basic and acidic residues" evidence="8">
    <location>
        <begin position="841"/>
        <end position="860"/>
    </location>
</feature>
<dbReference type="SUPFAM" id="SSF56672">
    <property type="entry name" value="DNA/RNA polymerases"/>
    <property type="match status" value="1"/>
</dbReference>
<protein>
    <submittedName>
        <fullName evidence="10">NS5 protein</fullName>
    </submittedName>
</protein>
<dbReference type="Pfam" id="PF01728">
    <property type="entry name" value="FtsJ"/>
    <property type="match status" value="1"/>
</dbReference>
<evidence type="ECO:0000256" key="6">
    <source>
        <dbReference type="ARBA" id="ARBA00022806"/>
    </source>
</evidence>
<feature type="region of interest" description="Disordered" evidence="8">
    <location>
        <begin position="258"/>
        <end position="296"/>
    </location>
</feature>
<evidence type="ECO:0000256" key="8">
    <source>
        <dbReference type="SAM" id="MobiDB-lite"/>
    </source>
</evidence>
<dbReference type="Pfam" id="PF20483">
    <property type="entry name" value="Flavi_NS5_thumb"/>
    <property type="match status" value="1"/>
</dbReference>
<name>Q8B486_9FLAV</name>
<feature type="compositionally biased region" description="Basic and acidic residues" evidence="8">
    <location>
        <begin position="277"/>
        <end position="288"/>
    </location>
</feature>
<feature type="non-terminal residue" evidence="10">
    <location>
        <position position="1"/>
    </location>
</feature>
<dbReference type="SUPFAM" id="SSF53335">
    <property type="entry name" value="S-adenosyl-L-methionine-dependent methyltransferases"/>
    <property type="match status" value="1"/>
</dbReference>
<keyword evidence="4" id="KW-0808">Transferase</keyword>
<keyword evidence="6" id="KW-0347">Helicase</keyword>
<feature type="non-terminal residue" evidence="10">
    <location>
        <position position="860"/>
    </location>
</feature>
<organism evidence="10">
    <name type="scientific">St. Louis encephalitis virus</name>
    <dbReference type="NCBI Taxonomy" id="11080"/>
    <lineage>
        <taxon>Viruses</taxon>
        <taxon>Riboviria</taxon>
        <taxon>Orthornavirae</taxon>
        <taxon>Kitrinoviricota</taxon>
        <taxon>Flasuviricetes</taxon>
        <taxon>Amarillovirales</taxon>
        <taxon>Flaviviridae</taxon>
        <taxon>Orthoflavivirus</taxon>
        <taxon>Orthoflavivirus louisense</taxon>
    </lineage>
</organism>
<dbReference type="GO" id="GO:0004483">
    <property type="term" value="F:methyltransferase cap1 activity"/>
    <property type="evidence" value="ECO:0007669"/>
    <property type="project" value="InterPro"/>
</dbReference>
<comment type="subcellular location">
    <subcellularLocation>
        <location evidence="1">Host nucleus</location>
    </subcellularLocation>
</comment>
<dbReference type="GO" id="GO:0004482">
    <property type="term" value="F:mRNA 5'-cap (guanine-N7-)-methyltransferase activity"/>
    <property type="evidence" value="ECO:0007669"/>
    <property type="project" value="InterPro"/>
</dbReference>
<dbReference type="InterPro" id="IPR026490">
    <property type="entry name" value="mRNA_cap_0/1_MeTrfase"/>
</dbReference>
<dbReference type="GO" id="GO:0004386">
    <property type="term" value="F:helicase activity"/>
    <property type="evidence" value="ECO:0007669"/>
    <property type="project" value="UniProtKB-KW"/>
</dbReference>
<dbReference type="CDD" id="cd20761">
    <property type="entry name" value="capping_2-OMTase_Flaviviridae"/>
    <property type="match status" value="1"/>
</dbReference>
<evidence type="ECO:0000256" key="2">
    <source>
        <dbReference type="ARBA" id="ARBA00022484"/>
    </source>
</evidence>
<gene>
    <name evidence="10" type="primary">NS5</name>
</gene>
<keyword evidence="6" id="KW-0067">ATP-binding</keyword>
<dbReference type="InterPro" id="IPR029063">
    <property type="entry name" value="SAM-dependent_MTases_sf"/>
</dbReference>
<keyword evidence="5" id="KW-0548">Nucleotidyltransferase</keyword>
<feature type="region of interest" description="Disordered" evidence="8">
    <location>
        <begin position="398"/>
        <end position="469"/>
    </location>
</feature>